<proteinExistence type="predicted"/>
<evidence type="ECO:0000313" key="1">
    <source>
        <dbReference type="EMBL" id="NMH64086.1"/>
    </source>
</evidence>
<accession>A0A972JLH5</accession>
<evidence type="ECO:0000313" key="2">
    <source>
        <dbReference type="Proteomes" id="UP000737113"/>
    </source>
</evidence>
<comment type="caution">
    <text evidence="1">The sequence shown here is derived from an EMBL/GenBank/DDBJ whole genome shotgun (WGS) entry which is preliminary data.</text>
</comment>
<name>A0A972JLH5_9GAMM</name>
<protein>
    <submittedName>
        <fullName evidence="1">Uncharacterized protein</fullName>
    </submittedName>
</protein>
<dbReference type="AlphaFoldDB" id="A0A972JLH5"/>
<reference evidence="1" key="1">
    <citation type="submission" date="2020-04" db="EMBL/GenBank/DDBJ databases">
        <title>Description of Shewanella salipaludis sp. nov., isolated from a salt marsh.</title>
        <authorList>
            <person name="Park S."/>
            <person name="Yoon J.-H."/>
        </authorList>
    </citation>
    <scope>NUCLEOTIDE SEQUENCE</scope>
    <source>
        <strain evidence="1">SHSM-M6</strain>
    </source>
</reference>
<sequence length="376" mass="40306">MLTDEMLLERTGLLLSQREVLLGSRYAGLQQLREHDNRLLAGLRLLRRRGLGRTDTGEIADGIGDSNSPWLDWLLTPLDASSRDAWDAKALHAPEATLSQALWLAAIKLALDELPLRQLLASSAIGGGGEFCWQLASYLAVPGLSTPGFDIGEGEQVVPAYFWYLASTGQVAAKDRLLAHAGDAGPVALQAKLALYLLGQGGDEPRLLEQLLQQGLQDSDYVPLLLCGAPAQSKVAMLNLLLQTGALPRRVGALGYSGLSKFVPLLRDLATQAEQEGQPEQTEPDELAEAAADALCLLLGVEEGERLLETAAEPVPTFGPEPVLAGRPLEGDALDVIWHGGNQAQRRAAACHAKLRRPELPLSRPDGLLGGQWHSC</sequence>
<dbReference type="Proteomes" id="UP000737113">
    <property type="component" value="Unassembled WGS sequence"/>
</dbReference>
<dbReference type="EMBL" id="JAAXYH010000001">
    <property type="protein sequence ID" value="NMH64086.1"/>
    <property type="molecule type" value="Genomic_DNA"/>
</dbReference>
<keyword evidence="2" id="KW-1185">Reference proteome</keyword>
<organism evidence="1 2">
    <name type="scientific">Shewanella salipaludis</name>
    <dbReference type="NCBI Taxonomy" id="2723052"/>
    <lineage>
        <taxon>Bacteria</taxon>
        <taxon>Pseudomonadati</taxon>
        <taxon>Pseudomonadota</taxon>
        <taxon>Gammaproteobacteria</taxon>
        <taxon>Alteromonadales</taxon>
        <taxon>Shewanellaceae</taxon>
        <taxon>Shewanella</taxon>
    </lineage>
</organism>
<gene>
    <name evidence="1" type="ORF">HC757_02705</name>
</gene>
<dbReference type="RefSeq" id="WP_169562749.1">
    <property type="nucleotide sequence ID" value="NZ_JAAXYH010000001.1"/>
</dbReference>